<dbReference type="Pfam" id="PF13305">
    <property type="entry name" value="TetR_C_33"/>
    <property type="match status" value="1"/>
</dbReference>
<evidence type="ECO:0000313" key="7">
    <source>
        <dbReference type="Proteomes" id="UP000292373"/>
    </source>
</evidence>
<keyword evidence="7" id="KW-1185">Reference proteome</keyword>
<name>A0A4V2JST9_9ACTN</name>
<dbReference type="InterPro" id="IPR036271">
    <property type="entry name" value="Tet_transcr_reg_TetR-rel_C_sf"/>
</dbReference>
<dbReference type="Proteomes" id="UP000292373">
    <property type="component" value="Unassembled WGS sequence"/>
</dbReference>
<reference evidence="6 7" key="1">
    <citation type="submission" date="2019-01" db="EMBL/GenBank/DDBJ databases">
        <title>Lactibacter flavus gen. nov., sp. nov., a novel bacterium of the family Propionibacteriaceae isolated from raw milk and dairy products.</title>
        <authorList>
            <person name="Huptas C."/>
            <person name="Wenning M."/>
            <person name="Breitenwieser F."/>
            <person name="Doll E."/>
            <person name="Von Neubeck M."/>
            <person name="Busse H.-J."/>
            <person name="Scherer S."/>
        </authorList>
    </citation>
    <scope>NUCLEOTIDE SEQUENCE [LARGE SCALE GENOMIC DNA]</scope>
    <source>
        <strain evidence="6 7">KCTC 33808</strain>
    </source>
</reference>
<evidence type="ECO:0000259" key="5">
    <source>
        <dbReference type="PROSITE" id="PS50977"/>
    </source>
</evidence>
<dbReference type="PANTHER" id="PTHR30055">
    <property type="entry name" value="HTH-TYPE TRANSCRIPTIONAL REGULATOR RUTR"/>
    <property type="match status" value="1"/>
</dbReference>
<dbReference type="EMBL" id="SDMQ01000001">
    <property type="protein sequence ID" value="TBT88678.1"/>
    <property type="molecule type" value="Genomic_DNA"/>
</dbReference>
<evidence type="ECO:0000256" key="4">
    <source>
        <dbReference type="PROSITE-ProRule" id="PRU00335"/>
    </source>
</evidence>
<organism evidence="6 7">
    <name type="scientific">Propioniciclava sinopodophylli</name>
    <dbReference type="NCBI Taxonomy" id="1837344"/>
    <lineage>
        <taxon>Bacteria</taxon>
        <taxon>Bacillati</taxon>
        <taxon>Actinomycetota</taxon>
        <taxon>Actinomycetes</taxon>
        <taxon>Propionibacteriales</taxon>
        <taxon>Propionibacteriaceae</taxon>
        <taxon>Propioniciclava</taxon>
    </lineage>
</organism>
<gene>
    <name evidence="6" type="ORF">ET989_01690</name>
</gene>
<keyword evidence="1" id="KW-0805">Transcription regulation</keyword>
<evidence type="ECO:0000256" key="2">
    <source>
        <dbReference type="ARBA" id="ARBA00023125"/>
    </source>
</evidence>
<dbReference type="Pfam" id="PF00440">
    <property type="entry name" value="TetR_N"/>
    <property type="match status" value="1"/>
</dbReference>
<dbReference type="GO" id="GO:0003700">
    <property type="term" value="F:DNA-binding transcription factor activity"/>
    <property type="evidence" value="ECO:0007669"/>
    <property type="project" value="TreeGrafter"/>
</dbReference>
<keyword evidence="2 4" id="KW-0238">DNA-binding</keyword>
<dbReference type="AlphaFoldDB" id="A0A4V2JST9"/>
<feature type="DNA-binding region" description="H-T-H motif" evidence="4">
    <location>
        <begin position="32"/>
        <end position="51"/>
    </location>
</feature>
<dbReference type="SUPFAM" id="SSF46689">
    <property type="entry name" value="Homeodomain-like"/>
    <property type="match status" value="1"/>
</dbReference>
<sequence>MPRTKTYPEDLRDRLVAAALERLRTHASEHVSLRELAARCGTSTNAIYSIFGGKDALMEAVIELARAELLAHVVLFDEPDESLDAFGAAGRRYRAWARRHPDLYRLTFEDGGPIALGEEDMARVIALVESLMAQGVLRRTDPTALIITVWTSLHGFTLFELNRWPHGSEEADYYYALTQQQLAEGLLTPGMLAVLAAQLTPEASA</sequence>
<evidence type="ECO:0000256" key="1">
    <source>
        <dbReference type="ARBA" id="ARBA00023015"/>
    </source>
</evidence>
<protein>
    <submittedName>
        <fullName evidence="6">TetR/AcrR family transcriptional regulator</fullName>
    </submittedName>
</protein>
<comment type="caution">
    <text evidence="6">The sequence shown here is derived from an EMBL/GenBank/DDBJ whole genome shotgun (WGS) entry which is preliminary data.</text>
</comment>
<evidence type="ECO:0000256" key="3">
    <source>
        <dbReference type="ARBA" id="ARBA00023163"/>
    </source>
</evidence>
<accession>A0A4V2JST9</accession>
<dbReference type="PANTHER" id="PTHR30055:SF234">
    <property type="entry name" value="HTH-TYPE TRANSCRIPTIONAL REGULATOR BETI"/>
    <property type="match status" value="1"/>
</dbReference>
<dbReference type="SUPFAM" id="SSF48498">
    <property type="entry name" value="Tetracyclin repressor-like, C-terminal domain"/>
    <property type="match status" value="1"/>
</dbReference>
<dbReference type="InterPro" id="IPR025996">
    <property type="entry name" value="MT1864/Rv1816-like_C"/>
</dbReference>
<dbReference type="RefSeq" id="WP_131166806.1">
    <property type="nucleotide sequence ID" value="NZ_SDMQ01000001.1"/>
</dbReference>
<dbReference type="PROSITE" id="PS50977">
    <property type="entry name" value="HTH_TETR_2"/>
    <property type="match status" value="1"/>
</dbReference>
<dbReference type="InterPro" id="IPR001647">
    <property type="entry name" value="HTH_TetR"/>
</dbReference>
<dbReference type="Gene3D" id="1.10.357.10">
    <property type="entry name" value="Tetracycline Repressor, domain 2"/>
    <property type="match status" value="1"/>
</dbReference>
<dbReference type="OrthoDB" id="4709966at2"/>
<dbReference type="GO" id="GO:0000976">
    <property type="term" value="F:transcription cis-regulatory region binding"/>
    <property type="evidence" value="ECO:0007669"/>
    <property type="project" value="TreeGrafter"/>
</dbReference>
<dbReference type="InterPro" id="IPR009057">
    <property type="entry name" value="Homeodomain-like_sf"/>
</dbReference>
<keyword evidence="3" id="KW-0804">Transcription</keyword>
<dbReference type="InterPro" id="IPR050109">
    <property type="entry name" value="HTH-type_TetR-like_transc_reg"/>
</dbReference>
<proteinExistence type="predicted"/>
<evidence type="ECO:0000313" key="6">
    <source>
        <dbReference type="EMBL" id="TBT88678.1"/>
    </source>
</evidence>
<feature type="domain" description="HTH tetR-type" evidence="5">
    <location>
        <begin position="9"/>
        <end position="69"/>
    </location>
</feature>